<gene>
    <name evidence="1" type="ORF">B7C51_21110</name>
</gene>
<evidence type="ECO:0000313" key="2">
    <source>
        <dbReference type="Proteomes" id="UP000192727"/>
    </source>
</evidence>
<evidence type="ECO:0000313" key="1">
    <source>
        <dbReference type="EMBL" id="ARF69800.1"/>
    </source>
</evidence>
<dbReference type="GeneID" id="64219543"/>
<name>A0A1V0UXX5_9BACL</name>
<dbReference type="Proteomes" id="UP000192727">
    <property type="component" value="Chromosome"/>
</dbReference>
<proteinExistence type="predicted"/>
<sequence>MEKECTCGRIMTINMRTVVYQSHIYIENVPVFLCESCDNSEVYSPVRPELKHVLQDLKESSEKKRICFEDVSEIAHVLLKLHKTRRDLDSSLEIMEERVNELLDIYLLARSLNDVNWVNEIRGKLLQISRQMMTAS</sequence>
<protein>
    <submittedName>
        <fullName evidence="1">Uncharacterized protein</fullName>
    </submittedName>
</protein>
<organism evidence="1 2">
    <name type="scientific">Paenibacillus larvae subsp. pulvifaciens</name>
    <dbReference type="NCBI Taxonomy" id="1477"/>
    <lineage>
        <taxon>Bacteria</taxon>
        <taxon>Bacillati</taxon>
        <taxon>Bacillota</taxon>
        <taxon>Bacilli</taxon>
        <taxon>Bacillales</taxon>
        <taxon>Paenibacillaceae</taxon>
        <taxon>Paenibacillus</taxon>
    </lineage>
</organism>
<reference evidence="1 2" key="1">
    <citation type="submission" date="2017-03" db="EMBL/GenBank/DDBJ databases">
        <title>Paenibacillus larvae genome sequencing.</title>
        <authorList>
            <person name="Dingman D.W."/>
        </authorList>
    </citation>
    <scope>NUCLEOTIDE SEQUENCE [LARGE SCALE GENOMIC DNA]</scope>
    <source>
        <strain evidence="1 2">SAG 10367</strain>
    </source>
</reference>
<dbReference type="RefSeq" id="WP_023483038.1">
    <property type="nucleotide sequence ID" value="NZ_CP019794.1"/>
</dbReference>
<dbReference type="AlphaFoldDB" id="A0A1V0UXX5"/>
<accession>A0A1V0UXX5</accession>
<dbReference type="EMBL" id="CP020557">
    <property type="protein sequence ID" value="ARF69800.1"/>
    <property type="molecule type" value="Genomic_DNA"/>
</dbReference>